<organism evidence="2 3">
    <name type="scientific">Streptomyces albospinus</name>
    <dbReference type="NCBI Taxonomy" id="285515"/>
    <lineage>
        <taxon>Bacteria</taxon>
        <taxon>Bacillati</taxon>
        <taxon>Actinomycetota</taxon>
        <taxon>Actinomycetes</taxon>
        <taxon>Kitasatosporales</taxon>
        <taxon>Streptomycetaceae</taxon>
        <taxon>Streptomyces</taxon>
    </lineage>
</organism>
<gene>
    <name evidence="2" type="ORF">GCM10010211_70150</name>
</gene>
<feature type="chain" id="PRO_5045983537" evidence="1">
    <location>
        <begin position="26"/>
        <end position="71"/>
    </location>
</feature>
<feature type="signal peptide" evidence="1">
    <location>
        <begin position="1"/>
        <end position="25"/>
    </location>
</feature>
<sequence length="71" mass="7728">MFRRSAAVLAVLAAAGILGTGAAGAAPVDHYRDHRGHHERTLTPREREGLRVAGHVLDSLFGGPPRDWNRY</sequence>
<keyword evidence="3" id="KW-1185">Reference proteome</keyword>
<accession>A0ABQ2VKY3</accession>
<evidence type="ECO:0000313" key="2">
    <source>
        <dbReference type="EMBL" id="GGU93286.1"/>
    </source>
</evidence>
<reference evidence="3" key="1">
    <citation type="journal article" date="2019" name="Int. J. Syst. Evol. Microbiol.">
        <title>The Global Catalogue of Microorganisms (GCM) 10K type strain sequencing project: providing services to taxonomists for standard genome sequencing and annotation.</title>
        <authorList>
            <consortium name="The Broad Institute Genomics Platform"/>
            <consortium name="The Broad Institute Genome Sequencing Center for Infectious Disease"/>
            <person name="Wu L."/>
            <person name="Ma J."/>
        </authorList>
    </citation>
    <scope>NUCLEOTIDE SEQUENCE [LARGE SCALE GENOMIC DNA]</scope>
    <source>
        <strain evidence="3">JCM 3399</strain>
    </source>
</reference>
<protein>
    <submittedName>
        <fullName evidence="2">Uncharacterized protein</fullName>
    </submittedName>
</protein>
<dbReference type="EMBL" id="BMRP01000042">
    <property type="protein sequence ID" value="GGU93286.1"/>
    <property type="molecule type" value="Genomic_DNA"/>
</dbReference>
<name>A0ABQ2VKY3_9ACTN</name>
<proteinExistence type="predicted"/>
<comment type="caution">
    <text evidence="2">The sequence shown here is derived from an EMBL/GenBank/DDBJ whole genome shotgun (WGS) entry which is preliminary data.</text>
</comment>
<keyword evidence="1" id="KW-0732">Signal</keyword>
<dbReference type="Proteomes" id="UP000654471">
    <property type="component" value="Unassembled WGS sequence"/>
</dbReference>
<evidence type="ECO:0000256" key="1">
    <source>
        <dbReference type="SAM" id="SignalP"/>
    </source>
</evidence>
<evidence type="ECO:0000313" key="3">
    <source>
        <dbReference type="Proteomes" id="UP000654471"/>
    </source>
</evidence>
<dbReference type="RefSeq" id="WP_189306973.1">
    <property type="nucleotide sequence ID" value="NZ_BMRP01000042.1"/>
</dbReference>